<dbReference type="GO" id="GO:1990817">
    <property type="term" value="F:poly(A) RNA polymerase activity"/>
    <property type="evidence" value="ECO:0007669"/>
    <property type="project" value="UniProtKB-EC"/>
</dbReference>
<feature type="compositionally biased region" description="Low complexity" evidence="8">
    <location>
        <begin position="185"/>
        <end position="201"/>
    </location>
</feature>
<evidence type="ECO:0000256" key="4">
    <source>
        <dbReference type="ARBA" id="ARBA00012388"/>
    </source>
</evidence>
<feature type="domain" description="PAP-associated" evidence="9">
    <location>
        <begin position="421"/>
        <end position="482"/>
    </location>
</feature>
<dbReference type="InterPro" id="IPR043519">
    <property type="entry name" value="NT_sf"/>
</dbReference>
<comment type="caution">
    <text evidence="11">The sequence shown here is derived from an EMBL/GenBank/DDBJ whole genome shotgun (WGS) entry which is preliminary data.</text>
</comment>
<feature type="region of interest" description="Disordered" evidence="8">
    <location>
        <begin position="831"/>
        <end position="857"/>
    </location>
</feature>
<dbReference type="STRING" id="1754190.A0A1Y2ET28"/>
<feature type="region of interest" description="Disordered" evidence="8">
    <location>
        <begin position="625"/>
        <end position="681"/>
    </location>
</feature>
<evidence type="ECO:0000256" key="7">
    <source>
        <dbReference type="ARBA" id="ARBA00022842"/>
    </source>
</evidence>
<dbReference type="GO" id="GO:0031123">
    <property type="term" value="P:RNA 3'-end processing"/>
    <property type="evidence" value="ECO:0007669"/>
    <property type="project" value="TreeGrafter"/>
</dbReference>
<dbReference type="PANTHER" id="PTHR12271">
    <property type="entry name" value="POLY A POLYMERASE CID PAP -RELATED"/>
    <property type="match status" value="1"/>
</dbReference>
<feature type="compositionally biased region" description="Pro residues" evidence="8">
    <location>
        <begin position="175"/>
        <end position="184"/>
    </location>
</feature>
<dbReference type="Proteomes" id="UP000193920">
    <property type="component" value="Unassembled WGS sequence"/>
</dbReference>
<feature type="compositionally biased region" description="Low complexity" evidence="8">
    <location>
        <begin position="634"/>
        <end position="646"/>
    </location>
</feature>
<accession>A0A1Y2ET28</accession>
<dbReference type="Pfam" id="PF22600">
    <property type="entry name" value="MTPAP-like_central"/>
    <property type="match status" value="1"/>
</dbReference>
<keyword evidence="5" id="KW-0808">Transferase</keyword>
<dbReference type="Gene3D" id="1.10.1410.10">
    <property type="match status" value="1"/>
</dbReference>
<dbReference type="PANTHER" id="PTHR12271:SF113">
    <property type="entry name" value="POLY(A) RNA POLYMERASE CID11"/>
    <property type="match status" value="1"/>
</dbReference>
<evidence type="ECO:0000259" key="9">
    <source>
        <dbReference type="Pfam" id="PF03828"/>
    </source>
</evidence>
<gene>
    <name evidence="11" type="ORF">LY90DRAFT_502501</name>
</gene>
<comment type="cofactor">
    <cofactor evidence="1">
        <name>Mn(2+)</name>
        <dbReference type="ChEBI" id="CHEBI:29035"/>
    </cofactor>
</comment>
<keyword evidence="6" id="KW-0479">Metal-binding</keyword>
<dbReference type="EC" id="2.7.7.19" evidence="4"/>
<organism evidence="11 12">
    <name type="scientific">Neocallimastix californiae</name>
    <dbReference type="NCBI Taxonomy" id="1754190"/>
    <lineage>
        <taxon>Eukaryota</taxon>
        <taxon>Fungi</taxon>
        <taxon>Fungi incertae sedis</taxon>
        <taxon>Chytridiomycota</taxon>
        <taxon>Chytridiomycota incertae sedis</taxon>
        <taxon>Neocallimastigomycetes</taxon>
        <taxon>Neocallimastigales</taxon>
        <taxon>Neocallimastigaceae</taxon>
        <taxon>Neocallimastix</taxon>
    </lineage>
</organism>
<dbReference type="InterPro" id="IPR002058">
    <property type="entry name" value="PAP_assoc"/>
</dbReference>
<keyword evidence="12" id="KW-1185">Reference proteome</keyword>
<dbReference type="SUPFAM" id="SSF81301">
    <property type="entry name" value="Nucleotidyltransferase"/>
    <property type="match status" value="1"/>
</dbReference>
<evidence type="ECO:0000259" key="10">
    <source>
        <dbReference type="Pfam" id="PF22600"/>
    </source>
</evidence>
<dbReference type="InterPro" id="IPR054708">
    <property type="entry name" value="MTPAP-like_central"/>
</dbReference>
<dbReference type="Pfam" id="PF03828">
    <property type="entry name" value="PAP_assoc"/>
    <property type="match status" value="1"/>
</dbReference>
<dbReference type="CDD" id="cd05402">
    <property type="entry name" value="NT_PAP_TUTase"/>
    <property type="match status" value="1"/>
</dbReference>
<dbReference type="AlphaFoldDB" id="A0A1Y2ET28"/>
<feature type="compositionally biased region" description="Basic and acidic residues" evidence="8">
    <location>
        <begin position="841"/>
        <end position="852"/>
    </location>
</feature>
<evidence type="ECO:0000256" key="1">
    <source>
        <dbReference type="ARBA" id="ARBA00001936"/>
    </source>
</evidence>
<dbReference type="SUPFAM" id="SSF81631">
    <property type="entry name" value="PAP/OAS1 substrate-binding domain"/>
    <property type="match status" value="1"/>
</dbReference>
<evidence type="ECO:0000313" key="12">
    <source>
        <dbReference type="Proteomes" id="UP000193920"/>
    </source>
</evidence>
<evidence type="ECO:0000256" key="3">
    <source>
        <dbReference type="ARBA" id="ARBA00008593"/>
    </source>
</evidence>
<dbReference type="OrthoDB" id="2274644at2759"/>
<evidence type="ECO:0000256" key="5">
    <source>
        <dbReference type="ARBA" id="ARBA00022679"/>
    </source>
</evidence>
<evidence type="ECO:0000256" key="2">
    <source>
        <dbReference type="ARBA" id="ARBA00001946"/>
    </source>
</evidence>
<dbReference type="EMBL" id="MCOG01000028">
    <property type="protein sequence ID" value="ORY74702.1"/>
    <property type="molecule type" value="Genomic_DNA"/>
</dbReference>
<evidence type="ECO:0000256" key="6">
    <source>
        <dbReference type="ARBA" id="ARBA00022723"/>
    </source>
</evidence>
<dbReference type="GO" id="GO:0010605">
    <property type="term" value="P:negative regulation of macromolecule metabolic process"/>
    <property type="evidence" value="ECO:0007669"/>
    <property type="project" value="UniProtKB-ARBA"/>
</dbReference>
<evidence type="ECO:0000256" key="8">
    <source>
        <dbReference type="SAM" id="MobiDB-lite"/>
    </source>
</evidence>
<sequence length="907" mass="102755">MDIKEDSNSNIQVINSNSNEFLSNNKEKYSDIVNQNTSNNLTYKSPKMKSQNIQQLQYELLSSKTNNNINNNQSFIGITNNNSREDIQDNNPKVEETIEQGINFDLEKKQTKNEENEFNVEEVSLKDKKFKGSSIIINHEKKNDDISIFSREGELISPIEKIKVIDSFIHMNPLPTPSSTPAPPSSDYSSNSSSPTLLPPNSGSPPPLEINTNDTTNKKKIQNIFDNEFPGKPIKAHLFGSSVNGLETVYCDVDICLTTPSKEDNYGLDRMDRIAMILEKYNMTEIYTVQEAKVPICKFVDPETNLSCDINVNNTVALENTMMVRTYALIDERAQQLIILIKHYAKRRMINDAKGGTLSSYCWVNMTINFLQQRQPPILPCLHELGKNNSEEEQIIIDGVDCTFYHDLDSLKDFGKSNKETLADLFFEFFKLYGEEFDYRHHVVSVRKGEYISKYEKGWHLDGKKTKLRNNYFCVEEPFNPSRNLANSADHSSISGLKDEFLRALSALRNHGDVDRVFEQYRPFRRPFNPYPGSGFNSVTRANYVNNNSYNIVAAANNTLSTALYNGVLYPVLIPSSNYSNYQQYNYPQPLYLVQPSNNLYTYNSGDEENGGYYPTNEHYSDISPNPNNHKFLSKSNSFKYSNGNNNKKKKKKYSNGNKNHLKMNSADSSFNYNKNDHDQEPLSLNSNGRFGFENNNNSSYSIYQNPYILGYDRFSNHNGSNPNGNISNGKINYSISSPKSPVIPIPYAYNSPILSPTSSFSSYSMSSSSMPNLFIDNLLNGTNPNDSNVSDTYSTNSHYIVNNSFSSISTSLTENIFEIDEDFQKPHRVLSSSPLYTHGGHPDELENESNKDNSFSSSTNEYILSLMNPSLSDVKTFNARKKSSLANSTTFSTIATPILVDDLEEK</sequence>
<comment type="similarity">
    <text evidence="3">Belongs to the DNA polymerase type-B-like family.</text>
</comment>
<name>A0A1Y2ET28_9FUNG</name>
<keyword evidence="7" id="KW-0460">Magnesium</keyword>
<feature type="domain" description="Poly(A) RNA polymerase mitochondrial-like central palm" evidence="10">
    <location>
        <begin position="218"/>
        <end position="328"/>
    </location>
</feature>
<reference evidence="11 12" key="1">
    <citation type="submission" date="2016-08" db="EMBL/GenBank/DDBJ databases">
        <title>A Parts List for Fungal Cellulosomes Revealed by Comparative Genomics.</title>
        <authorList>
            <consortium name="DOE Joint Genome Institute"/>
            <person name="Haitjema C.H."/>
            <person name="Gilmore S.P."/>
            <person name="Henske J.K."/>
            <person name="Solomon K.V."/>
            <person name="De Groot R."/>
            <person name="Kuo A."/>
            <person name="Mondo S.J."/>
            <person name="Salamov A.A."/>
            <person name="Labutti K."/>
            <person name="Zhao Z."/>
            <person name="Chiniquy J."/>
            <person name="Barry K."/>
            <person name="Brewer H.M."/>
            <person name="Purvine S.O."/>
            <person name="Wright A.T."/>
            <person name="Boxma B."/>
            <person name="Van Alen T."/>
            <person name="Hackstein J.H."/>
            <person name="Baker S.E."/>
            <person name="Grigoriev I.V."/>
            <person name="O'Malley M.A."/>
        </authorList>
    </citation>
    <scope>NUCLEOTIDE SEQUENCE [LARGE SCALE GENOMIC DNA]</scope>
    <source>
        <strain evidence="11 12">G1</strain>
    </source>
</reference>
<dbReference type="Gene3D" id="3.30.460.10">
    <property type="entry name" value="Beta Polymerase, domain 2"/>
    <property type="match status" value="1"/>
</dbReference>
<proteinExistence type="inferred from homology"/>
<dbReference type="GO" id="GO:0046872">
    <property type="term" value="F:metal ion binding"/>
    <property type="evidence" value="ECO:0007669"/>
    <property type="project" value="UniProtKB-KW"/>
</dbReference>
<feature type="region of interest" description="Disordered" evidence="8">
    <location>
        <begin position="175"/>
        <end position="214"/>
    </location>
</feature>
<protein>
    <recommendedName>
        <fullName evidence="4">polynucleotide adenylyltransferase</fullName>
        <ecNumber evidence="4">2.7.7.19</ecNumber>
    </recommendedName>
</protein>
<evidence type="ECO:0000313" key="11">
    <source>
        <dbReference type="EMBL" id="ORY74702.1"/>
    </source>
</evidence>
<comment type="cofactor">
    <cofactor evidence="2">
        <name>Mg(2+)</name>
        <dbReference type="ChEBI" id="CHEBI:18420"/>
    </cofactor>
</comment>